<name>A0A6A6BVG9_ZASCE</name>
<evidence type="ECO:0000313" key="2">
    <source>
        <dbReference type="Proteomes" id="UP000799537"/>
    </source>
</evidence>
<dbReference type="GeneID" id="54563416"/>
<organism evidence="1 2">
    <name type="scientific">Zasmidium cellare ATCC 36951</name>
    <dbReference type="NCBI Taxonomy" id="1080233"/>
    <lineage>
        <taxon>Eukaryota</taxon>
        <taxon>Fungi</taxon>
        <taxon>Dikarya</taxon>
        <taxon>Ascomycota</taxon>
        <taxon>Pezizomycotina</taxon>
        <taxon>Dothideomycetes</taxon>
        <taxon>Dothideomycetidae</taxon>
        <taxon>Mycosphaerellales</taxon>
        <taxon>Mycosphaerellaceae</taxon>
        <taxon>Zasmidium</taxon>
    </lineage>
</organism>
<dbReference type="AlphaFoldDB" id="A0A6A6BVG9"/>
<proteinExistence type="predicted"/>
<accession>A0A6A6BVG9</accession>
<keyword evidence="2" id="KW-1185">Reference proteome</keyword>
<dbReference type="Proteomes" id="UP000799537">
    <property type="component" value="Unassembled WGS sequence"/>
</dbReference>
<evidence type="ECO:0000313" key="1">
    <source>
        <dbReference type="EMBL" id="KAF2158523.1"/>
    </source>
</evidence>
<reference evidence="1" key="1">
    <citation type="journal article" date="2020" name="Stud. Mycol.">
        <title>101 Dothideomycetes genomes: a test case for predicting lifestyles and emergence of pathogens.</title>
        <authorList>
            <person name="Haridas S."/>
            <person name="Albert R."/>
            <person name="Binder M."/>
            <person name="Bloem J."/>
            <person name="Labutti K."/>
            <person name="Salamov A."/>
            <person name="Andreopoulos B."/>
            <person name="Baker S."/>
            <person name="Barry K."/>
            <person name="Bills G."/>
            <person name="Bluhm B."/>
            <person name="Cannon C."/>
            <person name="Castanera R."/>
            <person name="Culley D."/>
            <person name="Daum C."/>
            <person name="Ezra D."/>
            <person name="Gonzalez J."/>
            <person name="Henrissat B."/>
            <person name="Kuo A."/>
            <person name="Liang C."/>
            <person name="Lipzen A."/>
            <person name="Lutzoni F."/>
            <person name="Magnuson J."/>
            <person name="Mondo S."/>
            <person name="Nolan M."/>
            <person name="Ohm R."/>
            <person name="Pangilinan J."/>
            <person name="Park H.-J."/>
            <person name="Ramirez L."/>
            <person name="Alfaro M."/>
            <person name="Sun H."/>
            <person name="Tritt A."/>
            <person name="Yoshinaga Y."/>
            <person name="Zwiers L.-H."/>
            <person name="Turgeon B."/>
            <person name="Goodwin S."/>
            <person name="Spatafora J."/>
            <person name="Crous P."/>
            <person name="Grigoriev I."/>
        </authorList>
    </citation>
    <scope>NUCLEOTIDE SEQUENCE</scope>
    <source>
        <strain evidence="1">ATCC 36951</strain>
    </source>
</reference>
<dbReference type="RefSeq" id="XP_033659412.1">
    <property type="nucleotide sequence ID" value="XM_033810144.1"/>
</dbReference>
<gene>
    <name evidence="1" type="ORF">M409DRAFT_30960</name>
</gene>
<protein>
    <submittedName>
        <fullName evidence="1">Uncharacterized protein</fullName>
    </submittedName>
</protein>
<dbReference type="OrthoDB" id="5344325at2759"/>
<dbReference type="EMBL" id="ML993658">
    <property type="protein sequence ID" value="KAF2158523.1"/>
    <property type="molecule type" value="Genomic_DNA"/>
</dbReference>
<sequence length="279" mass="31284">MKLQGPRAFATGAAFAVFRWYRLQGAGLCVELRRPCFVALKSWMTVPWSTGLKSKSLLDRSVDLLVRIPGLLKGYDDSLCGKLSPEGLDQIVYNLVDDMHEWLRKHLSTSPLYATCFESDQPVDIQAVACAISTGKCSDAEFAQAVALYLSTWLLITRLGDRYTHMLPQPVAILAEHTLAICKAYLCRQEETGLVPWIFATRIALLMPTTAMVSNKVELCREIDRRYSCELMATSINFTTTEIESYLSHTETAAHDVNIDRISNSDLELQVRREAKLGD</sequence>